<protein>
    <submittedName>
        <fullName evidence="2">Uncharacterized protein</fullName>
    </submittedName>
</protein>
<evidence type="ECO:0000313" key="3">
    <source>
        <dbReference type="Proteomes" id="UP001157974"/>
    </source>
</evidence>
<accession>A0AAV8UE88</accession>
<dbReference type="Proteomes" id="UP001157974">
    <property type="component" value="Unassembled WGS sequence"/>
</dbReference>
<organism evidence="2 3">
    <name type="scientific">Rhodosorus marinus</name>
    <dbReference type="NCBI Taxonomy" id="101924"/>
    <lineage>
        <taxon>Eukaryota</taxon>
        <taxon>Rhodophyta</taxon>
        <taxon>Stylonematophyceae</taxon>
        <taxon>Stylonematales</taxon>
        <taxon>Stylonemataceae</taxon>
        <taxon>Rhodosorus</taxon>
    </lineage>
</organism>
<feature type="region of interest" description="Disordered" evidence="1">
    <location>
        <begin position="1"/>
        <end position="45"/>
    </location>
</feature>
<proteinExistence type="predicted"/>
<dbReference type="AlphaFoldDB" id="A0AAV8UE88"/>
<sequence>MVGTRKDNMARRGLLTSPIKSESKSDGNQSGSALNPAALGGSEQLGHPLKQGIVKQAFRSDVAGLSLSDHPSDALSSSSGDQIIRTFQGFFHEQQRVLESRALKSQERHATQSKMDSPVFSKLGSKWPPKYAVDLSHTRNISICTTQEIDHRVRAVSEKFDDTVSTFQNRVLAACNAQLAETEKLERELTSSVKMLQDIIYHGSRRGMKLKRVTQGIHENCVRSMRASKYDEALPLQSTGFSLSFSPVFVPPNFGRAQLRDRQKDLISRLGKEDGRAKRHFKLEKQRLHALKSVADLLN</sequence>
<feature type="compositionally biased region" description="Basic and acidic residues" evidence="1">
    <location>
        <begin position="1"/>
        <end position="10"/>
    </location>
</feature>
<evidence type="ECO:0000313" key="2">
    <source>
        <dbReference type="EMBL" id="KAJ8900814.1"/>
    </source>
</evidence>
<dbReference type="EMBL" id="JAMWBK010000013">
    <property type="protein sequence ID" value="KAJ8900814.1"/>
    <property type="molecule type" value="Genomic_DNA"/>
</dbReference>
<reference evidence="2 3" key="1">
    <citation type="journal article" date="2023" name="Nat. Commun.">
        <title>Origin of minicircular mitochondrial genomes in red algae.</title>
        <authorList>
            <person name="Lee Y."/>
            <person name="Cho C.H."/>
            <person name="Lee Y.M."/>
            <person name="Park S.I."/>
            <person name="Yang J.H."/>
            <person name="West J.A."/>
            <person name="Bhattacharya D."/>
            <person name="Yoon H.S."/>
        </authorList>
    </citation>
    <scope>NUCLEOTIDE SEQUENCE [LARGE SCALE GENOMIC DNA]</scope>
    <source>
        <strain evidence="2 3">CCMP1338</strain>
        <tissue evidence="2">Whole cell</tissue>
    </source>
</reference>
<name>A0AAV8UE88_9RHOD</name>
<gene>
    <name evidence="2" type="ORF">NDN08_000113</name>
</gene>
<keyword evidence="3" id="KW-1185">Reference proteome</keyword>
<evidence type="ECO:0000256" key="1">
    <source>
        <dbReference type="SAM" id="MobiDB-lite"/>
    </source>
</evidence>
<comment type="caution">
    <text evidence="2">The sequence shown here is derived from an EMBL/GenBank/DDBJ whole genome shotgun (WGS) entry which is preliminary data.</text>
</comment>